<dbReference type="PANTHER" id="PTHR24006">
    <property type="entry name" value="UBIQUITIN CARBOXYL-TERMINAL HYDROLASE"/>
    <property type="match status" value="1"/>
</dbReference>
<feature type="binding site" evidence="13">
    <location>
        <position position="213"/>
    </location>
    <ligand>
        <name>Zn(2+)</name>
        <dbReference type="ChEBI" id="CHEBI:29105"/>
    </ligand>
</feature>
<dbReference type="RefSeq" id="XP_056485085.1">
    <property type="nucleotide sequence ID" value="XM_056634465.1"/>
</dbReference>
<feature type="binding site" evidence="13">
    <location>
        <position position="196"/>
    </location>
    <ligand>
        <name>Zn(2+)</name>
        <dbReference type="ChEBI" id="CHEBI:29105"/>
    </ligand>
</feature>
<dbReference type="GO" id="GO:0006508">
    <property type="term" value="P:proteolysis"/>
    <property type="evidence" value="ECO:0007669"/>
    <property type="project" value="UniProtKB-KW"/>
</dbReference>
<dbReference type="FunFam" id="1.10.8.10:FF:000103">
    <property type="entry name" value="Ubiquitin carboxyl-terminal hydrolase"/>
    <property type="match status" value="1"/>
</dbReference>
<dbReference type="InterPro" id="IPR038765">
    <property type="entry name" value="Papain-like_cys_pep_sf"/>
</dbReference>
<reference evidence="20" key="2">
    <citation type="journal article" date="2023" name="IMA Fungus">
        <title>Comparative genomic study of the Penicillium genus elucidates a diverse pangenome and 15 lateral gene transfer events.</title>
        <authorList>
            <person name="Petersen C."/>
            <person name="Sorensen T."/>
            <person name="Nielsen M.R."/>
            <person name="Sondergaard T.E."/>
            <person name="Sorensen J.L."/>
            <person name="Fitzpatrick D.A."/>
            <person name="Frisvad J.C."/>
            <person name="Nielsen K.L."/>
        </authorList>
    </citation>
    <scope>NUCLEOTIDE SEQUENCE</scope>
    <source>
        <strain evidence="20">IBT 29677</strain>
    </source>
</reference>
<evidence type="ECO:0000256" key="5">
    <source>
        <dbReference type="ARBA" id="ARBA00022737"/>
    </source>
</evidence>
<feature type="active site" description="Proton acceptor" evidence="12">
    <location>
        <position position="746"/>
    </location>
</feature>
<protein>
    <recommendedName>
        <fullName evidence="11 15">Ubiquitin carboxyl-terminal hydrolase</fullName>
        <ecNumber evidence="11 15">3.4.19.12</ecNumber>
    </recommendedName>
</protein>
<evidence type="ECO:0000259" key="19">
    <source>
        <dbReference type="PROSITE" id="PS50271"/>
    </source>
</evidence>
<dbReference type="GO" id="GO:0004843">
    <property type="term" value="F:cysteine-type deubiquitinase activity"/>
    <property type="evidence" value="ECO:0007669"/>
    <property type="project" value="UniProtKB-UniRule"/>
</dbReference>
<dbReference type="InterPro" id="IPR050164">
    <property type="entry name" value="Peptidase_C19"/>
</dbReference>
<dbReference type="SUPFAM" id="SSF46934">
    <property type="entry name" value="UBA-like"/>
    <property type="match status" value="1"/>
</dbReference>
<dbReference type="FunFam" id="1.10.8.10:FF:000086">
    <property type="entry name" value="Ubiquitin carboxyl-terminal hydrolase"/>
    <property type="match status" value="1"/>
</dbReference>
<dbReference type="CDD" id="cd14385">
    <property type="entry name" value="UBA1_spUBP14_like"/>
    <property type="match status" value="1"/>
</dbReference>
<dbReference type="SMART" id="SM00290">
    <property type="entry name" value="ZnF_UBP"/>
    <property type="match status" value="2"/>
</dbReference>
<evidence type="ECO:0000256" key="9">
    <source>
        <dbReference type="ARBA" id="ARBA00022807"/>
    </source>
</evidence>
<evidence type="ECO:0000256" key="16">
    <source>
        <dbReference type="SAM" id="MobiDB-lite"/>
    </source>
</evidence>
<keyword evidence="4 11" id="KW-0479">Metal-binding</keyword>
<dbReference type="GO" id="GO:0005829">
    <property type="term" value="C:cytosol"/>
    <property type="evidence" value="ECO:0007669"/>
    <property type="project" value="TreeGrafter"/>
</dbReference>
<evidence type="ECO:0000259" key="18">
    <source>
        <dbReference type="PROSITE" id="PS50235"/>
    </source>
</evidence>
<feature type="active site" description="Nucleophile" evidence="12">
    <location>
        <position position="329"/>
    </location>
</feature>
<dbReference type="InterPro" id="IPR016652">
    <property type="entry name" value="Ubiquitinyl_hydrolase"/>
</dbReference>
<dbReference type="InterPro" id="IPR018200">
    <property type="entry name" value="USP_CS"/>
</dbReference>
<dbReference type="FunFam" id="3.30.40.10:FF:000587">
    <property type="entry name" value="Ubiquitin carboxyl-terminal hydrolase"/>
    <property type="match status" value="1"/>
</dbReference>
<dbReference type="SMART" id="SM00165">
    <property type="entry name" value="UBA"/>
    <property type="match status" value="2"/>
</dbReference>
<evidence type="ECO:0000313" key="20">
    <source>
        <dbReference type="EMBL" id="KAJ5387287.1"/>
    </source>
</evidence>
<keyword evidence="10 11" id="KW-0862">Zinc</keyword>
<evidence type="ECO:0000256" key="15">
    <source>
        <dbReference type="RuleBase" id="RU366025"/>
    </source>
</evidence>
<dbReference type="GO" id="GO:0008270">
    <property type="term" value="F:zinc ion binding"/>
    <property type="evidence" value="ECO:0007669"/>
    <property type="project" value="UniProtKB-UniRule"/>
</dbReference>
<gene>
    <name evidence="20" type="ORF">N7509_009828</name>
</gene>
<dbReference type="Gene3D" id="3.90.70.10">
    <property type="entry name" value="Cysteine proteinases"/>
    <property type="match status" value="1"/>
</dbReference>
<keyword evidence="21" id="KW-1185">Reference proteome</keyword>
<comment type="caution">
    <text evidence="20">The sequence shown here is derived from an EMBL/GenBank/DDBJ whole genome shotgun (WGS) entry which is preliminary data.</text>
</comment>
<dbReference type="InterPro" id="IPR041432">
    <property type="entry name" value="UBP13_Znf-UBP_var"/>
</dbReference>
<evidence type="ECO:0000259" key="17">
    <source>
        <dbReference type="PROSITE" id="PS50030"/>
    </source>
</evidence>
<dbReference type="GO" id="GO:0016579">
    <property type="term" value="P:protein deubiquitination"/>
    <property type="evidence" value="ECO:0007669"/>
    <property type="project" value="InterPro"/>
</dbReference>
<feature type="domain" description="USP" evidence="18">
    <location>
        <begin position="320"/>
        <end position="792"/>
    </location>
</feature>
<dbReference type="FunFam" id="3.30.40.10:FF:000396">
    <property type="entry name" value="Ubiquitin carboxyl-terminal hydrolase"/>
    <property type="match status" value="1"/>
</dbReference>
<comment type="similarity">
    <text evidence="2 11 15">Belongs to the peptidase C19 family.</text>
</comment>
<evidence type="ECO:0000256" key="1">
    <source>
        <dbReference type="ARBA" id="ARBA00000707"/>
    </source>
</evidence>
<dbReference type="SUPFAM" id="SSF54001">
    <property type="entry name" value="Cysteine proteinases"/>
    <property type="match status" value="1"/>
</dbReference>
<dbReference type="PROSITE" id="PS50271">
    <property type="entry name" value="ZF_UBP"/>
    <property type="match status" value="1"/>
</dbReference>
<organism evidence="20 21">
    <name type="scientific">Penicillium cosmopolitanum</name>
    <dbReference type="NCBI Taxonomy" id="1131564"/>
    <lineage>
        <taxon>Eukaryota</taxon>
        <taxon>Fungi</taxon>
        <taxon>Dikarya</taxon>
        <taxon>Ascomycota</taxon>
        <taxon>Pezizomycotina</taxon>
        <taxon>Eurotiomycetes</taxon>
        <taxon>Eurotiomycetidae</taxon>
        <taxon>Eurotiales</taxon>
        <taxon>Aspergillaceae</taxon>
        <taxon>Penicillium</taxon>
    </lineage>
</organism>
<evidence type="ECO:0000256" key="4">
    <source>
        <dbReference type="ARBA" id="ARBA00022723"/>
    </source>
</evidence>
<evidence type="ECO:0000256" key="10">
    <source>
        <dbReference type="ARBA" id="ARBA00022833"/>
    </source>
</evidence>
<dbReference type="PROSITE" id="PS00972">
    <property type="entry name" value="USP_1"/>
    <property type="match status" value="1"/>
</dbReference>
<accession>A0A9W9VQ71</accession>
<proteinExistence type="inferred from homology"/>
<keyword evidence="8 11" id="KW-0378">Hydrolase</keyword>
<evidence type="ECO:0000313" key="21">
    <source>
        <dbReference type="Proteomes" id="UP001147747"/>
    </source>
</evidence>
<evidence type="ECO:0000256" key="6">
    <source>
        <dbReference type="ARBA" id="ARBA00022771"/>
    </source>
</evidence>
<dbReference type="GeneID" id="81373445"/>
<keyword evidence="9 11" id="KW-0788">Thiol protease</keyword>
<dbReference type="Pfam" id="PF00627">
    <property type="entry name" value="UBA"/>
    <property type="match status" value="2"/>
</dbReference>
<dbReference type="InterPro" id="IPR015940">
    <property type="entry name" value="UBA"/>
</dbReference>
<reference evidence="20" key="1">
    <citation type="submission" date="2022-12" db="EMBL/GenBank/DDBJ databases">
        <authorList>
            <person name="Petersen C."/>
        </authorList>
    </citation>
    <scope>NUCLEOTIDE SEQUENCE</scope>
    <source>
        <strain evidence="20">IBT 29677</strain>
    </source>
</reference>
<feature type="domain" description="UBA" evidence="17">
    <location>
        <begin position="657"/>
        <end position="697"/>
    </location>
</feature>
<dbReference type="FunFam" id="3.90.70.10:FF:000144">
    <property type="entry name" value="Ubiquitinyl hydrolase 1"/>
    <property type="match status" value="1"/>
</dbReference>
<feature type="domain" description="UBA" evidence="17">
    <location>
        <begin position="596"/>
        <end position="637"/>
    </location>
</feature>
<evidence type="ECO:0000256" key="8">
    <source>
        <dbReference type="ARBA" id="ARBA00022801"/>
    </source>
</evidence>
<dbReference type="InterPro" id="IPR001394">
    <property type="entry name" value="Peptidase_C19_UCH"/>
</dbReference>
<sequence>MACIHSEASDISPPGPFQSVYREDCTQCFDSIDDASGLNVCLHCFNGGCAGDRDHARLHFQRFGHSLALNIKRTPKQIQRDEPPPKISKLAIAAETEADRYDIVTSVTCYSCAEDNVDKTRGNLPATVEGVMTAMTFSKKEEVKAWEQEFIPCEHTLCLVQHEIENPESKGETFIQSNRIMTRLIQIADSSQCSACDLKENLWLCLECGNVACGRSQFGGSKGNSHAVAHADSASHGVAVKLGSITAEGSADIYCYKCNEERTDPELANHLAHWGIYLAGREKTEKSLMEMQVEHNMQWEFSMTSEDGRELLPVYGPGFTGLSNLGNSCYLSSILQCIFSTQGFQERYYYPSSEPPQTDAPAQDLETQMRKLADGLLSGRYSRPDPRIAASSDTPESSHQKGLAPAMFKYLIGQGHEEFATMRQQDAFEFLLHVFKSISLSNQPEGKVNPVQHFRFHVEQRLQCLSCKKVRYKVDEQDNISVAVPARRLESSPDRFEPVTLTECLDIFTADEIVELSCPACEGGLGFSKRSSFKTLPSELAVNARRFELVNWVPTKLDIPVIVDDAPLDFGPYLSKEHDESEELLPEEVAETATFTANPAAMDQLLSMGFPQPRCEKALHATGNADPEAAMNWLFAHMEDPDIDEPLVLTSKSGDSSQDEGKVAQLGEMGIDAARARKALAATDGDVNRAVDWVFTHPDDGMEDQFDTNTNNAPAQQDTPGFDSLPASYQLRSIVCHKGTSVHAGHYVALVRKVLPDQDQLSWVMFNDEKVVKFDDIEGIKKTAYMYFFTRV</sequence>
<evidence type="ECO:0000256" key="11">
    <source>
        <dbReference type="PIRNR" id="PIRNR016308"/>
    </source>
</evidence>
<dbReference type="PIRSF" id="PIRSF016308">
    <property type="entry name" value="UBP"/>
    <property type="match status" value="1"/>
</dbReference>
<evidence type="ECO:0000256" key="13">
    <source>
        <dbReference type="PIRSR" id="PIRSR016308-3"/>
    </source>
</evidence>
<dbReference type="Pfam" id="PF02148">
    <property type="entry name" value="zf-UBP"/>
    <property type="match status" value="1"/>
</dbReference>
<evidence type="ECO:0000256" key="2">
    <source>
        <dbReference type="ARBA" id="ARBA00009085"/>
    </source>
</evidence>
<dbReference type="CDD" id="cd02658">
    <property type="entry name" value="Peptidase_C19B"/>
    <property type="match status" value="1"/>
</dbReference>
<name>A0A9W9VQ71_9EURO</name>
<evidence type="ECO:0000256" key="7">
    <source>
        <dbReference type="ARBA" id="ARBA00022786"/>
    </source>
</evidence>
<dbReference type="Gene3D" id="3.30.40.10">
    <property type="entry name" value="Zinc/RING finger domain, C3HC4 (zinc finger)"/>
    <property type="match status" value="2"/>
</dbReference>
<keyword evidence="3 11" id="KW-0645">Protease</keyword>
<feature type="binding site" evidence="13">
    <location>
        <position position="226"/>
    </location>
    <ligand>
        <name>Zn(2+)</name>
        <dbReference type="ChEBI" id="CHEBI:29105"/>
    </ligand>
</feature>
<dbReference type="Pfam" id="PF00443">
    <property type="entry name" value="UCH"/>
    <property type="match status" value="1"/>
</dbReference>
<feature type="binding site" evidence="13">
    <location>
        <position position="193"/>
    </location>
    <ligand>
        <name>Zn(2+)</name>
        <dbReference type="ChEBI" id="CHEBI:29105"/>
    </ligand>
</feature>
<keyword evidence="6 14" id="KW-0863">Zinc-finger</keyword>
<dbReference type="OrthoDB" id="361536at2759"/>
<comment type="catalytic activity">
    <reaction evidence="1 11 15">
        <text>Thiol-dependent hydrolysis of ester, thioester, amide, peptide and isopeptide bonds formed by the C-terminal Gly of ubiquitin (a 76-residue protein attached to proteins as an intracellular targeting signal).</text>
        <dbReference type="EC" id="3.4.19.12"/>
    </reaction>
</comment>
<dbReference type="InterPro" id="IPR028889">
    <property type="entry name" value="USP"/>
</dbReference>
<dbReference type="AlphaFoldDB" id="A0A9W9VQ71"/>
<keyword evidence="7 11" id="KW-0833">Ubl conjugation pathway</keyword>
<feature type="region of interest" description="Disordered" evidence="16">
    <location>
        <begin position="377"/>
        <end position="401"/>
    </location>
</feature>
<dbReference type="Gene3D" id="1.10.8.10">
    <property type="entry name" value="DNA helicase RuvA subunit, C-terminal domain"/>
    <property type="match status" value="2"/>
</dbReference>
<dbReference type="EMBL" id="JAPZBU010000009">
    <property type="protein sequence ID" value="KAJ5387287.1"/>
    <property type="molecule type" value="Genomic_DNA"/>
</dbReference>
<dbReference type="PROSITE" id="PS50235">
    <property type="entry name" value="USP_3"/>
    <property type="match status" value="1"/>
</dbReference>
<dbReference type="InterPro" id="IPR009060">
    <property type="entry name" value="UBA-like_sf"/>
</dbReference>
<dbReference type="GO" id="GO:0005634">
    <property type="term" value="C:nucleus"/>
    <property type="evidence" value="ECO:0007669"/>
    <property type="project" value="TreeGrafter"/>
</dbReference>
<evidence type="ECO:0000256" key="12">
    <source>
        <dbReference type="PIRSR" id="PIRSR016308-1"/>
    </source>
</evidence>
<dbReference type="PANTHER" id="PTHR24006:SF664">
    <property type="entry name" value="UBIQUITIN CARBOXYL-TERMINAL HYDROLASE"/>
    <property type="match status" value="1"/>
</dbReference>
<dbReference type="EC" id="3.4.19.12" evidence="11 15"/>
<dbReference type="PROSITE" id="PS50030">
    <property type="entry name" value="UBA"/>
    <property type="match status" value="2"/>
</dbReference>
<feature type="domain" description="UBP-type" evidence="19">
    <location>
        <begin position="170"/>
        <end position="278"/>
    </location>
</feature>
<evidence type="ECO:0000256" key="3">
    <source>
        <dbReference type="ARBA" id="ARBA00022670"/>
    </source>
</evidence>
<keyword evidence="5" id="KW-0677">Repeat</keyword>
<dbReference type="InterPro" id="IPR013083">
    <property type="entry name" value="Znf_RING/FYVE/PHD"/>
</dbReference>
<dbReference type="InterPro" id="IPR001607">
    <property type="entry name" value="Znf_UBP"/>
</dbReference>
<dbReference type="SUPFAM" id="SSF57850">
    <property type="entry name" value="RING/U-box"/>
    <property type="match status" value="2"/>
</dbReference>
<dbReference type="PROSITE" id="PS00973">
    <property type="entry name" value="USP_2"/>
    <property type="match status" value="1"/>
</dbReference>
<dbReference type="Pfam" id="PF17807">
    <property type="entry name" value="zf-UBP_var"/>
    <property type="match status" value="1"/>
</dbReference>
<evidence type="ECO:0000256" key="14">
    <source>
        <dbReference type="PROSITE-ProRule" id="PRU00502"/>
    </source>
</evidence>
<dbReference type="Proteomes" id="UP001147747">
    <property type="component" value="Unassembled WGS sequence"/>
</dbReference>